<evidence type="ECO:0000256" key="5">
    <source>
        <dbReference type="SAM" id="MobiDB-lite"/>
    </source>
</evidence>
<sequence>MSKSANILFDDMFAVTSVDSGRFERVARLQAKSTNFGMDLSLDYNHEIYPLRPSDTITLVLASSLQLAAATTTASTAKPGEEAGASASRETWRPNMGPKGLEEDYEFVMYGKIYKFDEGAGERVTAYMSFGGLLMALSGSYRHMSGIVLGENVYLLIRKR</sequence>
<dbReference type="GO" id="GO:0005736">
    <property type="term" value="C:RNA polymerase I complex"/>
    <property type="evidence" value="ECO:0007669"/>
    <property type="project" value="TreeGrafter"/>
</dbReference>
<reference evidence="6 7" key="1">
    <citation type="submission" date="2014-04" db="EMBL/GenBank/DDBJ databases">
        <authorList>
            <consortium name="DOE Joint Genome Institute"/>
            <person name="Kuo A."/>
            <person name="Zuccaro A."/>
            <person name="Kohler A."/>
            <person name="Nagy L.G."/>
            <person name="Floudas D."/>
            <person name="Copeland A."/>
            <person name="Barry K.W."/>
            <person name="Cichocki N."/>
            <person name="Veneault-Fourrey C."/>
            <person name="LaButti K."/>
            <person name="Lindquist E.A."/>
            <person name="Lipzen A."/>
            <person name="Lundell T."/>
            <person name="Morin E."/>
            <person name="Murat C."/>
            <person name="Sun H."/>
            <person name="Tunlid A."/>
            <person name="Henrissat B."/>
            <person name="Grigoriev I.V."/>
            <person name="Hibbett D.S."/>
            <person name="Martin F."/>
            <person name="Nordberg H.P."/>
            <person name="Cantor M.N."/>
            <person name="Hua S.X."/>
        </authorList>
    </citation>
    <scope>NUCLEOTIDE SEQUENCE [LARGE SCALE GENOMIC DNA]</scope>
    <source>
        <strain evidence="6 7">MAFF 305830</strain>
    </source>
</reference>
<dbReference type="GO" id="GO:0006351">
    <property type="term" value="P:DNA-templated transcription"/>
    <property type="evidence" value="ECO:0007669"/>
    <property type="project" value="UniProtKB-UniRule"/>
</dbReference>
<dbReference type="PANTHER" id="PTHR10917">
    <property type="entry name" value="DNA-DIRECTED RNA POLYMERASES I, II, AND III SUBUNIT RPABC3"/>
    <property type="match status" value="1"/>
</dbReference>
<reference evidence="7" key="2">
    <citation type="submission" date="2015-01" db="EMBL/GenBank/DDBJ databases">
        <title>Evolutionary Origins and Diversification of the Mycorrhizal Mutualists.</title>
        <authorList>
            <consortium name="DOE Joint Genome Institute"/>
            <consortium name="Mycorrhizal Genomics Consortium"/>
            <person name="Kohler A."/>
            <person name="Kuo A."/>
            <person name="Nagy L.G."/>
            <person name="Floudas D."/>
            <person name="Copeland A."/>
            <person name="Barry K.W."/>
            <person name="Cichocki N."/>
            <person name="Veneault-Fourrey C."/>
            <person name="LaButti K."/>
            <person name="Lindquist E.A."/>
            <person name="Lipzen A."/>
            <person name="Lundell T."/>
            <person name="Morin E."/>
            <person name="Murat C."/>
            <person name="Riley R."/>
            <person name="Ohm R."/>
            <person name="Sun H."/>
            <person name="Tunlid A."/>
            <person name="Henrissat B."/>
            <person name="Grigoriev I.V."/>
            <person name="Hibbett D.S."/>
            <person name="Martin F."/>
        </authorList>
    </citation>
    <scope>NUCLEOTIDE SEQUENCE [LARGE SCALE GENOMIC DNA]</scope>
    <source>
        <strain evidence="7">MAFF 305830</strain>
    </source>
</reference>
<keyword evidence="7" id="KW-1185">Reference proteome</keyword>
<evidence type="ECO:0000313" key="6">
    <source>
        <dbReference type="EMBL" id="KIM25097.1"/>
    </source>
</evidence>
<organism evidence="6 7">
    <name type="scientific">Serendipita vermifera MAFF 305830</name>
    <dbReference type="NCBI Taxonomy" id="933852"/>
    <lineage>
        <taxon>Eukaryota</taxon>
        <taxon>Fungi</taxon>
        <taxon>Dikarya</taxon>
        <taxon>Basidiomycota</taxon>
        <taxon>Agaricomycotina</taxon>
        <taxon>Agaricomycetes</taxon>
        <taxon>Sebacinales</taxon>
        <taxon>Serendipitaceae</taxon>
        <taxon>Serendipita</taxon>
    </lineage>
</organism>
<evidence type="ECO:0000256" key="3">
    <source>
        <dbReference type="ARBA" id="ARBA00023242"/>
    </source>
</evidence>
<dbReference type="GO" id="GO:0003899">
    <property type="term" value="F:DNA-directed RNA polymerase activity"/>
    <property type="evidence" value="ECO:0007669"/>
    <property type="project" value="UniProtKB-UniRule"/>
</dbReference>
<gene>
    <name evidence="6" type="ORF">M408DRAFT_331398</name>
</gene>
<dbReference type="Pfam" id="PF03870">
    <property type="entry name" value="RNA_pol_Rpb8"/>
    <property type="match status" value="1"/>
</dbReference>
<dbReference type="EMBL" id="KN824317">
    <property type="protein sequence ID" value="KIM25097.1"/>
    <property type="molecule type" value="Genomic_DNA"/>
</dbReference>
<dbReference type="InterPro" id="IPR012340">
    <property type="entry name" value="NA-bd_OB-fold"/>
</dbReference>
<dbReference type="FunFam" id="2.40.50.140:FF:000191">
    <property type="entry name" value="DNA-directed RNA polymerases I, II, and III subunit RPABC3"/>
    <property type="match status" value="1"/>
</dbReference>
<dbReference type="OrthoDB" id="20018at2759"/>
<dbReference type="SUPFAM" id="SSF50249">
    <property type="entry name" value="Nucleic acid-binding proteins"/>
    <property type="match status" value="1"/>
</dbReference>
<feature type="region of interest" description="Disordered" evidence="5">
    <location>
        <begin position="73"/>
        <end position="98"/>
    </location>
</feature>
<comment type="function">
    <text evidence="4">DNA-dependent RNA polymerase catalyzes the transcription of DNA into RNA using the four ribonucleoside triphosphates as substrates. Common component of RNA polymerases I, II and III which synthesize ribosomal RNA precursors, mRNA precursors and many functional non-coding RNAs, and small RNAs, such as 5S rRNA and tRNAs, respectively.</text>
</comment>
<dbReference type="InterPro" id="IPR005570">
    <property type="entry name" value="RPABC3"/>
</dbReference>
<dbReference type="PANTHER" id="PTHR10917:SF0">
    <property type="entry name" value="DNA-DIRECTED RNA POLYMERASES I, II, AND III SUBUNIT RPABC3"/>
    <property type="match status" value="1"/>
</dbReference>
<evidence type="ECO:0000256" key="4">
    <source>
        <dbReference type="PIRNR" id="PIRNR000779"/>
    </source>
</evidence>
<keyword evidence="3 4" id="KW-0539">Nucleus</keyword>
<dbReference type="AlphaFoldDB" id="A0A0C2X772"/>
<dbReference type="GO" id="GO:0005666">
    <property type="term" value="C:RNA polymerase III complex"/>
    <property type="evidence" value="ECO:0007669"/>
    <property type="project" value="TreeGrafter"/>
</dbReference>
<dbReference type="GO" id="GO:0005665">
    <property type="term" value="C:RNA polymerase II, core complex"/>
    <property type="evidence" value="ECO:0007669"/>
    <property type="project" value="UniProtKB-UniRule"/>
</dbReference>
<dbReference type="STRING" id="933852.A0A0C2X772"/>
<evidence type="ECO:0000256" key="1">
    <source>
        <dbReference type="ARBA" id="ARBA00004123"/>
    </source>
</evidence>
<dbReference type="Proteomes" id="UP000054097">
    <property type="component" value="Unassembled WGS sequence"/>
</dbReference>
<comment type="similarity">
    <text evidence="2 4">Belongs to the eukaryotic RPB8 RNA polymerase subunit family.</text>
</comment>
<accession>A0A0C2X772</accession>
<evidence type="ECO:0000256" key="2">
    <source>
        <dbReference type="ARBA" id="ARBA00008912"/>
    </source>
</evidence>
<dbReference type="Gene3D" id="2.40.50.140">
    <property type="entry name" value="Nucleic acid-binding proteins"/>
    <property type="match status" value="1"/>
</dbReference>
<comment type="subcellular location">
    <subcellularLocation>
        <location evidence="1">Nucleus</location>
    </subcellularLocation>
</comment>
<protein>
    <recommendedName>
        <fullName evidence="4">DNA-directed RNA polymerases I, II, and III subunit RPABC3</fullName>
    </recommendedName>
</protein>
<dbReference type="SMART" id="SM00658">
    <property type="entry name" value="RPOL8c"/>
    <property type="match status" value="1"/>
</dbReference>
<name>A0A0C2X772_SERVB</name>
<evidence type="ECO:0000313" key="7">
    <source>
        <dbReference type="Proteomes" id="UP000054097"/>
    </source>
</evidence>
<dbReference type="HOGENOM" id="CLU_103864_1_0_1"/>
<proteinExistence type="inferred from homology"/>
<dbReference type="PIRSF" id="PIRSF000779">
    <property type="entry name" value="RNA_pol_Rpb8"/>
    <property type="match status" value="1"/>
</dbReference>